<dbReference type="AlphaFoldDB" id="A0A644XCX7"/>
<gene>
    <name evidence="1" type="ORF">SDC9_59959</name>
</gene>
<proteinExistence type="predicted"/>
<dbReference type="EMBL" id="VSSQ01002144">
    <property type="protein sequence ID" value="MPM13601.1"/>
    <property type="molecule type" value="Genomic_DNA"/>
</dbReference>
<evidence type="ECO:0000313" key="1">
    <source>
        <dbReference type="EMBL" id="MPM13601.1"/>
    </source>
</evidence>
<sequence>MQHYYQYFVEGETEAKMVQVLKTDFRCICAGKVKIHNVVEKPLSRGSFTSLRFNTTAILIFDTDTTDATLLNENITMLNSQPMIKRVLCIPQVQNLEQELMRSCDIHRIKELLSSKADKDFKTDFCKCNGLRGALLKHHFDFSQFWVSTPSGAFSGIPNNISQITILTDRSGKGRSR</sequence>
<accession>A0A644XCX7</accession>
<protein>
    <submittedName>
        <fullName evidence="1">Uncharacterized protein</fullName>
    </submittedName>
</protein>
<comment type="caution">
    <text evidence="1">The sequence shown here is derived from an EMBL/GenBank/DDBJ whole genome shotgun (WGS) entry which is preliminary data.</text>
</comment>
<reference evidence="1" key="1">
    <citation type="submission" date="2019-08" db="EMBL/GenBank/DDBJ databases">
        <authorList>
            <person name="Kucharzyk K."/>
            <person name="Murdoch R.W."/>
            <person name="Higgins S."/>
            <person name="Loffler F."/>
        </authorList>
    </citation>
    <scope>NUCLEOTIDE SEQUENCE</scope>
</reference>
<organism evidence="1">
    <name type="scientific">bioreactor metagenome</name>
    <dbReference type="NCBI Taxonomy" id="1076179"/>
    <lineage>
        <taxon>unclassified sequences</taxon>
        <taxon>metagenomes</taxon>
        <taxon>ecological metagenomes</taxon>
    </lineage>
</organism>
<name>A0A644XCX7_9ZZZZ</name>